<gene>
    <name evidence="3" type="ORF">EV702DRAFT_1193245</name>
</gene>
<comment type="caution">
    <text evidence="3">The sequence shown here is derived from an EMBL/GenBank/DDBJ whole genome shotgun (WGS) entry which is preliminary data.</text>
</comment>
<evidence type="ECO:0000256" key="1">
    <source>
        <dbReference type="SAM" id="MobiDB-lite"/>
    </source>
</evidence>
<accession>A0A9P7A4R9</accession>
<dbReference type="InterPro" id="IPR057678">
    <property type="entry name" value="DUF7918"/>
</dbReference>
<dbReference type="PANTHER" id="PTHR36223">
    <property type="entry name" value="BETA-LACTAMASE-TYPE TRANSPEPTIDASE FOLD DOMAIN CONTAINING PROTEIN"/>
    <property type="match status" value="1"/>
</dbReference>
<proteinExistence type="predicted"/>
<dbReference type="AlphaFoldDB" id="A0A9P7A4R9"/>
<evidence type="ECO:0000313" key="4">
    <source>
        <dbReference type="Proteomes" id="UP000714275"/>
    </source>
</evidence>
<dbReference type="EMBL" id="JABBWD010000005">
    <property type="protein sequence ID" value="KAG1781767.1"/>
    <property type="molecule type" value="Genomic_DNA"/>
</dbReference>
<feature type="domain" description="DUF7918" evidence="2">
    <location>
        <begin position="27"/>
        <end position="221"/>
    </location>
</feature>
<dbReference type="Proteomes" id="UP000714275">
    <property type="component" value="Unassembled WGS sequence"/>
</dbReference>
<evidence type="ECO:0000313" key="3">
    <source>
        <dbReference type="EMBL" id="KAG1781767.1"/>
    </source>
</evidence>
<feature type="compositionally biased region" description="Basic and acidic residues" evidence="1">
    <location>
        <begin position="251"/>
        <end position="273"/>
    </location>
</feature>
<dbReference type="OrthoDB" id="3364132at2759"/>
<dbReference type="Pfam" id="PF25534">
    <property type="entry name" value="DUF7918"/>
    <property type="match status" value="1"/>
</dbReference>
<reference evidence="3" key="1">
    <citation type="journal article" date="2020" name="New Phytol.">
        <title>Comparative genomics reveals dynamic genome evolution in host specialist ectomycorrhizal fungi.</title>
        <authorList>
            <person name="Lofgren L.A."/>
            <person name="Nguyen N.H."/>
            <person name="Vilgalys R."/>
            <person name="Ruytinx J."/>
            <person name="Liao H.L."/>
            <person name="Branco S."/>
            <person name="Kuo A."/>
            <person name="LaButti K."/>
            <person name="Lipzen A."/>
            <person name="Andreopoulos W."/>
            <person name="Pangilinan J."/>
            <person name="Riley R."/>
            <person name="Hundley H."/>
            <person name="Na H."/>
            <person name="Barry K."/>
            <person name="Grigoriev I.V."/>
            <person name="Stajich J.E."/>
            <person name="Kennedy P.G."/>
        </authorList>
    </citation>
    <scope>NUCLEOTIDE SEQUENCE</scope>
    <source>
        <strain evidence="3">DOB743</strain>
    </source>
</reference>
<evidence type="ECO:0000259" key="2">
    <source>
        <dbReference type="Pfam" id="PF25534"/>
    </source>
</evidence>
<dbReference type="PANTHER" id="PTHR36223:SF1">
    <property type="entry name" value="TRANSCRIPTION ELONGATION FACTOR EAF N-TERMINAL DOMAIN-CONTAINING PROTEIN"/>
    <property type="match status" value="1"/>
</dbReference>
<name>A0A9P7A4R9_9AGAM</name>
<feature type="region of interest" description="Disordered" evidence="1">
    <location>
        <begin position="246"/>
        <end position="273"/>
    </location>
</feature>
<sequence>MAQTSSHSCTVFITPPTMLKLQEYTAWISVDGQPLDTYSVETSLATNEVTCWIPSEAGKEFSVHCQNSSASGLDTIGAFVYIDGQGCHGNLFERWNMNHTVKFSHAFVSDRITKPFVFSTVRLTDEDEFVDATSADLGQIQVRVCKVVLGEHYNPAQNQLQTEHKVHERSKKAVTHCVGLGEETMIPPTMLRKSHCIGQPLAKFTFKYRDRNLLKANGIIPVPAPLKRKASQEIIDLTVNDVQAGSSRFNDPVRGEHNLQRTKETERRSKKVKQEQKPGVFVEVIDLT</sequence>
<organism evidence="3 4">
    <name type="scientific">Suillus placidus</name>
    <dbReference type="NCBI Taxonomy" id="48579"/>
    <lineage>
        <taxon>Eukaryota</taxon>
        <taxon>Fungi</taxon>
        <taxon>Dikarya</taxon>
        <taxon>Basidiomycota</taxon>
        <taxon>Agaricomycotina</taxon>
        <taxon>Agaricomycetes</taxon>
        <taxon>Agaricomycetidae</taxon>
        <taxon>Boletales</taxon>
        <taxon>Suillineae</taxon>
        <taxon>Suillaceae</taxon>
        <taxon>Suillus</taxon>
    </lineage>
</organism>
<keyword evidence="4" id="KW-1185">Reference proteome</keyword>
<protein>
    <recommendedName>
        <fullName evidence="2">DUF7918 domain-containing protein</fullName>
    </recommendedName>
</protein>